<gene>
    <name evidence="2" type="ORF">TMSB3V08_LOCUS6873</name>
</gene>
<feature type="compositionally biased region" description="Basic residues" evidence="1">
    <location>
        <begin position="30"/>
        <end position="39"/>
    </location>
</feature>
<accession>A0A7R9E9T8</accession>
<reference evidence="2" key="1">
    <citation type="submission" date="2020-11" db="EMBL/GenBank/DDBJ databases">
        <authorList>
            <person name="Tran Van P."/>
        </authorList>
    </citation>
    <scope>NUCLEOTIDE SEQUENCE</scope>
</reference>
<evidence type="ECO:0000313" key="2">
    <source>
        <dbReference type="EMBL" id="CAD7430105.1"/>
    </source>
</evidence>
<evidence type="ECO:0000256" key="1">
    <source>
        <dbReference type="SAM" id="MobiDB-lite"/>
    </source>
</evidence>
<sequence>MEMLSNLNALAGKISPQSGVVPTTDNNANRVHHPHHHPYSKPAPPPASPNNINNNNNMLYQDSKHTNGDTSPNNLTTLTKGVTSWGGKIHVLPLPETPWGHVTSPPGIVDRVCSGSFVSYCRALHTGQSVLGHGISTPPF</sequence>
<organism evidence="2">
    <name type="scientific">Timema monikensis</name>
    <dbReference type="NCBI Taxonomy" id="170555"/>
    <lineage>
        <taxon>Eukaryota</taxon>
        <taxon>Metazoa</taxon>
        <taxon>Ecdysozoa</taxon>
        <taxon>Arthropoda</taxon>
        <taxon>Hexapoda</taxon>
        <taxon>Insecta</taxon>
        <taxon>Pterygota</taxon>
        <taxon>Neoptera</taxon>
        <taxon>Polyneoptera</taxon>
        <taxon>Phasmatodea</taxon>
        <taxon>Timematodea</taxon>
        <taxon>Timematoidea</taxon>
        <taxon>Timematidae</taxon>
        <taxon>Timema</taxon>
    </lineage>
</organism>
<feature type="compositionally biased region" description="Polar residues" evidence="1">
    <location>
        <begin position="15"/>
        <end position="25"/>
    </location>
</feature>
<feature type="region of interest" description="Disordered" evidence="1">
    <location>
        <begin position="14"/>
        <end position="72"/>
    </location>
</feature>
<protein>
    <submittedName>
        <fullName evidence="2">Uncharacterized protein</fullName>
    </submittedName>
</protein>
<dbReference type="AlphaFoldDB" id="A0A7R9E9T8"/>
<dbReference type="EMBL" id="OB794338">
    <property type="protein sequence ID" value="CAD7430105.1"/>
    <property type="molecule type" value="Genomic_DNA"/>
</dbReference>
<name>A0A7R9E9T8_9NEOP</name>
<proteinExistence type="predicted"/>